<evidence type="ECO:0000256" key="1">
    <source>
        <dbReference type="ARBA" id="ARBA00006484"/>
    </source>
</evidence>
<sequence length="245" mass="26750">MDFQDKIVFISGTSRGIGKALVEDLLHRNVQKIYAAARDTTTIQSLNDLRVVPIALDITDDNQIKNAASIAHDTNVLINNAGALNFVNALTGPLGDIRHDMEVNYFGTLNMMRHFLPVLQKNKDSVLANVVSVAAFVNFPFHGGYCASKAALFSITQGAMIEMASKGIKVHNINPGPIDTDMGKNLDIEKTSAEKTAKAILDGIEAEELYISPDPVGAEMFKNWTQNFRSLEQVAADFMKGLNQP</sequence>
<evidence type="ECO:0000313" key="4">
    <source>
        <dbReference type="EMBL" id="AGH97272.1"/>
    </source>
</evidence>
<dbReference type="InterPro" id="IPR002347">
    <property type="entry name" value="SDR_fam"/>
</dbReference>
<dbReference type="PRINTS" id="PR00081">
    <property type="entry name" value="GDHRDH"/>
</dbReference>
<dbReference type="Gene3D" id="3.40.50.720">
    <property type="entry name" value="NAD(P)-binding Rossmann-like Domain"/>
    <property type="match status" value="1"/>
</dbReference>
<dbReference type="NCBIfam" id="NF006118">
    <property type="entry name" value="PRK08264.1-4"/>
    <property type="match status" value="1"/>
</dbReference>
<dbReference type="PANTHER" id="PTHR44169:SF6">
    <property type="entry name" value="NADPH-DEPENDENT 1-ACYLDIHYDROXYACETONE PHOSPHATE REDUCTASE"/>
    <property type="match status" value="1"/>
</dbReference>
<accession>M4VD00</accession>
<name>M4VD00_9BACT</name>
<protein>
    <submittedName>
        <fullName evidence="4">Short chain dehydrogenase</fullName>
    </submittedName>
</protein>
<dbReference type="PROSITE" id="PS00061">
    <property type="entry name" value="ADH_SHORT"/>
    <property type="match status" value="1"/>
</dbReference>
<proteinExistence type="inferred from homology"/>
<dbReference type="OrthoDB" id="7593130at2"/>
<dbReference type="PRINTS" id="PR00080">
    <property type="entry name" value="SDRFAMILY"/>
</dbReference>
<dbReference type="InterPro" id="IPR020904">
    <property type="entry name" value="Sc_DH/Rdtase_CS"/>
</dbReference>
<dbReference type="EMBL" id="CP003538">
    <property type="protein sequence ID" value="AGH97272.1"/>
    <property type="molecule type" value="Genomic_DNA"/>
</dbReference>
<dbReference type="AlphaFoldDB" id="M4VD00"/>
<evidence type="ECO:0000256" key="3">
    <source>
        <dbReference type="RuleBase" id="RU000363"/>
    </source>
</evidence>
<dbReference type="HOGENOM" id="CLU_010194_2_6_5"/>
<dbReference type="InterPro" id="IPR036291">
    <property type="entry name" value="NAD(P)-bd_dom_sf"/>
</dbReference>
<dbReference type="GO" id="GO:0016491">
    <property type="term" value="F:oxidoreductase activity"/>
    <property type="evidence" value="ECO:0007669"/>
    <property type="project" value="UniProtKB-KW"/>
</dbReference>
<organism evidence="4 5">
    <name type="scientific">Micavibrio aeruginosavorus EPB</name>
    <dbReference type="NCBI Taxonomy" id="349215"/>
    <lineage>
        <taxon>Bacteria</taxon>
        <taxon>Pseudomonadati</taxon>
        <taxon>Bdellovibrionota</taxon>
        <taxon>Bdellovibrionia</taxon>
        <taxon>Bdellovibrionales</taxon>
        <taxon>Pseudobdellovibrionaceae</taxon>
        <taxon>Micavibrio</taxon>
    </lineage>
</organism>
<evidence type="ECO:0000313" key="5">
    <source>
        <dbReference type="Proteomes" id="UP000011932"/>
    </source>
</evidence>
<dbReference type="Proteomes" id="UP000011932">
    <property type="component" value="Chromosome"/>
</dbReference>
<dbReference type="STRING" id="349215.A11S_445"/>
<gene>
    <name evidence="4" type="ORF">A11S_445</name>
</gene>
<dbReference type="PANTHER" id="PTHR44169">
    <property type="entry name" value="NADPH-DEPENDENT 1-ACYLDIHYDROXYACETONE PHOSPHATE REDUCTASE"/>
    <property type="match status" value="1"/>
</dbReference>
<dbReference type="KEGG" id="man:A11S_445"/>
<dbReference type="RefSeq" id="WP_015466829.1">
    <property type="nucleotide sequence ID" value="NC_020812.1"/>
</dbReference>
<keyword evidence="2" id="KW-0560">Oxidoreductase</keyword>
<comment type="similarity">
    <text evidence="1 3">Belongs to the short-chain dehydrogenases/reductases (SDR) family.</text>
</comment>
<dbReference type="SUPFAM" id="SSF51735">
    <property type="entry name" value="NAD(P)-binding Rossmann-fold domains"/>
    <property type="match status" value="1"/>
</dbReference>
<evidence type="ECO:0000256" key="2">
    <source>
        <dbReference type="ARBA" id="ARBA00023002"/>
    </source>
</evidence>
<dbReference type="Pfam" id="PF00106">
    <property type="entry name" value="adh_short"/>
    <property type="match status" value="1"/>
</dbReference>
<reference evidence="4 5" key="1">
    <citation type="journal article" date="2013" name="ISME J.">
        <title>By their genes ye shall know them: genomic signatures of predatory bacteria.</title>
        <authorList>
            <person name="Pasternak Z."/>
            <person name="Pietrokovski S."/>
            <person name="Rotem O."/>
            <person name="Gophna U."/>
            <person name="Lurie-Weinberger M.N."/>
            <person name="Jurkevitch E."/>
        </authorList>
    </citation>
    <scope>NUCLEOTIDE SEQUENCE [LARGE SCALE GENOMIC DNA]</scope>
    <source>
        <strain evidence="4">EPB</strain>
    </source>
</reference>